<sequence length="690" mass="76661">MRDYLANEVRNIVLMGHSGAGKSSVVEAALYFTKATDRLGKTIDGTSVMDNDAEEIKRGLSVYTSIAPVEWKECKINFIDTPGYLDYEGEAQCGIAVGDNALIVVGAKDGVESGTEKAWKIVTRKKLPTIFFINKIDEENASFDQTYNQLREHFGKTVIPFEVPIQRDGKVVGSVNILRKKAWYYDDRTTPKDVPDELKDIVEEYYSQIAEAIAMADDELMEKFFSGESFDEHEVAKGLRIGVRNGDIRPVYCGSATQVTGIERLLDLIREYFPSYAEKGMIEALDPDGIPILMETNEQEAFTAQVFKTIIDPFVGKISLLKVMTGVMSTDAQVLNVQKDKIEKLNQIYIVKGKHQIAVGKLFTGDIGAVVKLQFTDTNDTLATRSKPVTYAPIEFPKPMLGVAIWPKTKADEDKMSMGLQRMCEEDPSIRLDKNKETKETVLYGMGVQHIDVILSKLKSKYKVEVDTTEPKVQYRETIRGTVTAEGKHKKQSGGAGQYGHVFVKFEPCDGDEMVFAESVFGGAVPKQYFPAVEAGLRECMEKGVLAGYKVVGVKATLTDGSYHEVDSKEIAFKAAARLAYKAGMPKAKPILLEPIGKVEVLIPEEYTGTIIGDFNKRRGIILGMDLVDEKEQKITAEVPMAEMMKYSTELRSMTQGRGSFVIEFDRYEPAPQPIADKVIKAASVANEED</sequence>
<dbReference type="GeneID" id="83014209"/>
<accession>A0A412G569</accession>
<dbReference type="GO" id="GO:0003924">
    <property type="term" value="F:GTPase activity"/>
    <property type="evidence" value="ECO:0007669"/>
    <property type="project" value="InterPro"/>
</dbReference>
<dbReference type="InterPro" id="IPR009022">
    <property type="entry name" value="EFG_III"/>
</dbReference>
<dbReference type="Pfam" id="PF00009">
    <property type="entry name" value="GTP_EFTU"/>
    <property type="match status" value="1"/>
</dbReference>
<dbReference type="InterPro" id="IPR000795">
    <property type="entry name" value="T_Tr_GTP-bd_dom"/>
</dbReference>
<dbReference type="Pfam" id="PF14492">
    <property type="entry name" value="EFG_III"/>
    <property type="match status" value="1"/>
</dbReference>
<dbReference type="SUPFAM" id="SSF52540">
    <property type="entry name" value="P-loop containing nucleoside triphosphate hydrolases"/>
    <property type="match status" value="1"/>
</dbReference>
<dbReference type="Gene3D" id="3.30.230.10">
    <property type="match status" value="1"/>
</dbReference>
<dbReference type="InterPro" id="IPR047872">
    <property type="entry name" value="EFG_IV"/>
</dbReference>
<dbReference type="Gene3D" id="2.40.30.10">
    <property type="entry name" value="Translation factors"/>
    <property type="match status" value="1"/>
</dbReference>
<dbReference type="InterPro" id="IPR005225">
    <property type="entry name" value="Small_GTP-bd"/>
</dbReference>
<dbReference type="NCBIfam" id="TIGR00231">
    <property type="entry name" value="small_GTP"/>
    <property type="match status" value="1"/>
</dbReference>
<keyword evidence="4" id="KW-0251">Elongation factor</keyword>
<evidence type="ECO:0000259" key="3">
    <source>
        <dbReference type="PROSITE" id="PS51722"/>
    </source>
</evidence>
<evidence type="ECO:0000313" key="5">
    <source>
        <dbReference type="Proteomes" id="UP000284178"/>
    </source>
</evidence>
<dbReference type="CDD" id="cd04170">
    <property type="entry name" value="EF-G_bact"/>
    <property type="match status" value="1"/>
</dbReference>
<dbReference type="InterPro" id="IPR005517">
    <property type="entry name" value="Transl_elong_EFG/EF2_IV"/>
</dbReference>
<proteinExistence type="predicted"/>
<dbReference type="NCBIfam" id="NF009379">
    <property type="entry name" value="PRK12740.1-3"/>
    <property type="match status" value="1"/>
</dbReference>
<dbReference type="Gene3D" id="3.30.70.870">
    <property type="entry name" value="Elongation Factor G (Translational Gtpase), domain 3"/>
    <property type="match status" value="1"/>
</dbReference>
<evidence type="ECO:0000313" key="4">
    <source>
        <dbReference type="EMBL" id="RGR76175.1"/>
    </source>
</evidence>
<reference evidence="4 5" key="1">
    <citation type="submission" date="2018-08" db="EMBL/GenBank/DDBJ databases">
        <title>A genome reference for cultivated species of the human gut microbiota.</title>
        <authorList>
            <person name="Zou Y."/>
            <person name="Xue W."/>
            <person name="Luo G."/>
        </authorList>
    </citation>
    <scope>NUCLEOTIDE SEQUENCE [LARGE SCALE GENOMIC DNA]</scope>
    <source>
        <strain evidence="4 5">AF24-29</strain>
    </source>
</reference>
<dbReference type="Pfam" id="PF03764">
    <property type="entry name" value="EFG_IV"/>
    <property type="match status" value="1"/>
</dbReference>
<dbReference type="SMART" id="SM00889">
    <property type="entry name" value="EFG_IV"/>
    <property type="match status" value="1"/>
</dbReference>
<evidence type="ECO:0000256" key="1">
    <source>
        <dbReference type="ARBA" id="ARBA00022741"/>
    </source>
</evidence>
<organism evidence="4 5">
    <name type="scientific">Holdemania filiformis</name>
    <dbReference type="NCBI Taxonomy" id="61171"/>
    <lineage>
        <taxon>Bacteria</taxon>
        <taxon>Bacillati</taxon>
        <taxon>Bacillota</taxon>
        <taxon>Erysipelotrichia</taxon>
        <taxon>Erysipelotrichales</taxon>
        <taxon>Erysipelotrichaceae</taxon>
        <taxon>Holdemania</taxon>
    </lineage>
</organism>
<dbReference type="PANTHER" id="PTHR43261">
    <property type="entry name" value="TRANSLATION ELONGATION FACTOR G-RELATED"/>
    <property type="match status" value="1"/>
</dbReference>
<dbReference type="InterPro" id="IPR035647">
    <property type="entry name" value="EFG_III/V"/>
</dbReference>
<dbReference type="InterPro" id="IPR009000">
    <property type="entry name" value="Transl_B-barrel_sf"/>
</dbReference>
<dbReference type="InterPro" id="IPR000640">
    <property type="entry name" value="EFG_V-like"/>
</dbReference>
<comment type="caution">
    <text evidence="4">The sequence shown here is derived from an EMBL/GenBank/DDBJ whole genome shotgun (WGS) entry which is preliminary data.</text>
</comment>
<dbReference type="FunFam" id="3.30.230.10:FF:000003">
    <property type="entry name" value="Elongation factor G"/>
    <property type="match status" value="1"/>
</dbReference>
<keyword evidence="4" id="KW-0648">Protein biosynthesis</keyword>
<dbReference type="PROSITE" id="PS51722">
    <property type="entry name" value="G_TR_2"/>
    <property type="match status" value="1"/>
</dbReference>
<protein>
    <submittedName>
        <fullName evidence="4">Elongation factor G</fullName>
    </submittedName>
</protein>
<feature type="domain" description="Tr-type G" evidence="3">
    <location>
        <begin position="7"/>
        <end position="277"/>
    </location>
</feature>
<dbReference type="FunFam" id="3.30.70.240:FF:000001">
    <property type="entry name" value="Elongation factor G"/>
    <property type="match status" value="1"/>
</dbReference>
<dbReference type="InterPro" id="IPR041095">
    <property type="entry name" value="EFG_II"/>
</dbReference>
<dbReference type="SUPFAM" id="SSF54211">
    <property type="entry name" value="Ribosomal protein S5 domain 2-like"/>
    <property type="match status" value="1"/>
</dbReference>
<dbReference type="InterPro" id="IPR035649">
    <property type="entry name" value="EFG_V"/>
</dbReference>
<dbReference type="SUPFAM" id="SSF54980">
    <property type="entry name" value="EF-G C-terminal domain-like"/>
    <property type="match status" value="2"/>
</dbReference>
<dbReference type="InterPro" id="IPR020568">
    <property type="entry name" value="Ribosomal_Su5_D2-typ_SF"/>
</dbReference>
<dbReference type="NCBIfam" id="NF009381">
    <property type="entry name" value="PRK12740.1-5"/>
    <property type="match status" value="1"/>
</dbReference>
<dbReference type="EMBL" id="QRUP01000002">
    <property type="protein sequence ID" value="RGR76175.1"/>
    <property type="molecule type" value="Genomic_DNA"/>
</dbReference>
<dbReference type="AlphaFoldDB" id="A0A412G569"/>
<dbReference type="RefSeq" id="WP_006058796.1">
    <property type="nucleotide sequence ID" value="NZ_CABJCV010000002.1"/>
</dbReference>
<evidence type="ECO:0000256" key="2">
    <source>
        <dbReference type="ARBA" id="ARBA00023134"/>
    </source>
</evidence>
<keyword evidence="5" id="KW-1185">Reference proteome</keyword>
<dbReference type="GO" id="GO:0003746">
    <property type="term" value="F:translation elongation factor activity"/>
    <property type="evidence" value="ECO:0007669"/>
    <property type="project" value="UniProtKB-KW"/>
</dbReference>
<dbReference type="CDD" id="cd16262">
    <property type="entry name" value="EFG_III"/>
    <property type="match status" value="1"/>
</dbReference>
<gene>
    <name evidence="4" type="ORF">DWY25_02140</name>
</gene>
<dbReference type="SMART" id="SM00838">
    <property type="entry name" value="EFG_C"/>
    <property type="match status" value="1"/>
</dbReference>
<dbReference type="Gene3D" id="3.30.70.240">
    <property type="match status" value="1"/>
</dbReference>
<dbReference type="Gene3D" id="3.40.50.300">
    <property type="entry name" value="P-loop containing nucleotide triphosphate hydrolases"/>
    <property type="match status" value="1"/>
</dbReference>
<dbReference type="GO" id="GO:0032790">
    <property type="term" value="P:ribosome disassembly"/>
    <property type="evidence" value="ECO:0007669"/>
    <property type="project" value="TreeGrafter"/>
</dbReference>
<keyword evidence="1" id="KW-0547">Nucleotide-binding</keyword>
<dbReference type="Proteomes" id="UP000284178">
    <property type="component" value="Unassembled WGS sequence"/>
</dbReference>
<dbReference type="PRINTS" id="PR00315">
    <property type="entry name" value="ELONGATNFCT"/>
</dbReference>
<dbReference type="SUPFAM" id="SSF50447">
    <property type="entry name" value="Translation proteins"/>
    <property type="match status" value="1"/>
</dbReference>
<dbReference type="InterPro" id="IPR053905">
    <property type="entry name" value="EF-G-like_DII"/>
</dbReference>
<dbReference type="InterPro" id="IPR014721">
    <property type="entry name" value="Ribsml_uS5_D2-typ_fold_subgr"/>
</dbReference>
<dbReference type="CDD" id="cd03713">
    <property type="entry name" value="EFG_mtEFG_C"/>
    <property type="match status" value="1"/>
</dbReference>
<dbReference type="GO" id="GO:0005525">
    <property type="term" value="F:GTP binding"/>
    <property type="evidence" value="ECO:0007669"/>
    <property type="project" value="UniProtKB-KW"/>
</dbReference>
<dbReference type="Pfam" id="PF22042">
    <property type="entry name" value="EF-G_D2"/>
    <property type="match status" value="1"/>
</dbReference>
<dbReference type="InterPro" id="IPR027417">
    <property type="entry name" value="P-loop_NTPase"/>
</dbReference>
<dbReference type="CDD" id="cd01434">
    <property type="entry name" value="EFG_mtEFG1_IV"/>
    <property type="match status" value="1"/>
</dbReference>
<name>A0A412G569_9FIRM</name>
<dbReference type="Pfam" id="PF00679">
    <property type="entry name" value="EFG_C"/>
    <property type="match status" value="1"/>
</dbReference>
<dbReference type="PANTHER" id="PTHR43261:SF6">
    <property type="entry name" value="ELONGATION FACTOR G-LIKE PROTEIN"/>
    <property type="match status" value="1"/>
</dbReference>
<dbReference type="NCBIfam" id="NF009891">
    <property type="entry name" value="PRK13351.1-1"/>
    <property type="match status" value="1"/>
</dbReference>
<keyword evidence="2" id="KW-0342">GTP-binding</keyword>